<organism evidence="6 7">
    <name type="scientific">Candidatus Hakubella thermalkaliphila</name>
    <dbReference type="NCBI Taxonomy" id="2754717"/>
    <lineage>
        <taxon>Bacteria</taxon>
        <taxon>Bacillati</taxon>
        <taxon>Actinomycetota</taxon>
        <taxon>Actinomycetota incertae sedis</taxon>
        <taxon>Candidatus Hakubellales</taxon>
        <taxon>Candidatus Hakubellaceae</taxon>
        <taxon>Candidatus Hakubella</taxon>
    </lineage>
</organism>
<accession>A0A6V8NXY0</accession>
<evidence type="ECO:0000313" key="7">
    <source>
        <dbReference type="Proteomes" id="UP000543224"/>
    </source>
</evidence>
<dbReference type="InterPro" id="IPR029060">
    <property type="entry name" value="PIN-like_dom_sf"/>
</dbReference>
<feature type="domain" description="PIN" evidence="5">
    <location>
        <begin position="68"/>
        <end position="124"/>
    </location>
</feature>
<feature type="non-terminal residue" evidence="6">
    <location>
        <position position="1"/>
    </location>
</feature>
<keyword evidence="1" id="KW-0540">Nuclease</keyword>
<dbReference type="GO" id="GO:0046872">
    <property type="term" value="F:metal ion binding"/>
    <property type="evidence" value="ECO:0007669"/>
    <property type="project" value="UniProtKB-KW"/>
</dbReference>
<keyword evidence="4" id="KW-0460">Magnesium</keyword>
<protein>
    <recommendedName>
        <fullName evidence="5">PIN domain-containing protein</fullName>
    </recommendedName>
</protein>
<dbReference type="GO" id="GO:0016787">
    <property type="term" value="F:hydrolase activity"/>
    <property type="evidence" value="ECO:0007669"/>
    <property type="project" value="UniProtKB-KW"/>
</dbReference>
<dbReference type="EMBL" id="BLRX01000040">
    <property type="protein sequence ID" value="GFP25115.1"/>
    <property type="molecule type" value="Genomic_DNA"/>
</dbReference>
<evidence type="ECO:0000256" key="2">
    <source>
        <dbReference type="ARBA" id="ARBA00022723"/>
    </source>
</evidence>
<reference evidence="6 7" key="1">
    <citation type="journal article" date="2020" name="Front. Microbiol.">
        <title>Single-cell genomics of novel Actinobacteria with the Wood-Ljungdahl pathway discovered in a serpentinizing system.</title>
        <authorList>
            <person name="Merino N."/>
            <person name="Kawai M."/>
            <person name="Boyd E.S."/>
            <person name="Colman D.R."/>
            <person name="McGlynn S.E."/>
            <person name="Nealson K.H."/>
            <person name="Kurokawa K."/>
            <person name="Hongoh Y."/>
        </authorList>
    </citation>
    <scope>NUCLEOTIDE SEQUENCE [LARGE SCALE GENOMIC DNA]</scope>
    <source>
        <strain evidence="6 7">S25</strain>
    </source>
</reference>
<evidence type="ECO:0000256" key="3">
    <source>
        <dbReference type="ARBA" id="ARBA00022801"/>
    </source>
</evidence>
<dbReference type="Pfam" id="PF01850">
    <property type="entry name" value="PIN"/>
    <property type="match status" value="1"/>
</dbReference>
<dbReference type="SUPFAM" id="SSF88723">
    <property type="entry name" value="PIN domain-like"/>
    <property type="match status" value="1"/>
</dbReference>
<evidence type="ECO:0000313" key="6">
    <source>
        <dbReference type="EMBL" id="GFP25115.1"/>
    </source>
</evidence>
<name>A0A6V8NXY0_9ACTN</name>
<comment type="caution">
    <text evidence="6">The sequence shown here is derived from an EMBL/GenBank/DDBJ whole genome shotgun (WGS) entry which is preliminary data.</text>
</comment>
<evidence type="ECO:0000256" key="4">
    <source>
        <dbReference type="ARBA" id="ARBA00022842"/>
    </source>
</evidence>
<dbReference type="InterPro" id="IPR002716">
    <property type="entry name" value="PIN_dom"/>
</dbReference>
<dbReference type="GO" id="GO:0004518">
    <property type="term" value="F:nuclease activity"/>
    <property type="evidence" value="ECO:0007669"/>
    <property type="project" value="UniProtKB-KW"/>
</dbReference>
<gene>
    <name evidence="6" type="ORF">HKBW3S25_00565</name>
</gene>
<keyword evidence="2" id="KW-0479">Metal-binding</keyword>
<dbReference type="Gene3D" id="3.40.50.1010">
    <property type="entry name" value="5'-nuclease"/>
    <property type="match status" value="1"/>
</dbReference>
<keyword evidence="3" id="KW-0378">Hydrolase</keyword>
<dbReference type="Proteomes" id="UP000543224">
    <property type="component" value="Unassembled WGS sequence"/>
</dbReference>
<sequence>FLKRCEAGELRGVTTVNVILEVLHRLLMIEAVTKGLVSQGNVARKLKEKPDVVGQLKDYYTNTDKIGKMGVEIESLTYDVVQAGQEIREKYGLLVNDSLIAAFVMTRGLKNLATNDGDFKRVRGLSVFMPEDVPA</sequence>
<proteinExistence type="predicted"/>
<dbReference type="AlphaFoldDB" id="A0A6V8NXY0"/>
<evidence type="ECO:0000259" key="5">
    <source>
        <dbReference type="Pfam" id="PF01850"/>
    </source>
</evidence>
<evidence type="ECO:0000256" key="1">
    <source>
        <dbReference type="ARBA" id="ARBA00022722"/>
    </source>
</evidence>